<protein>
    <submittedName>
        <fullName evidence="2">Helix-turn-helix domain-containing protein</fullName>
    </submittedName>
</protein>
<evidence type="ECO:0000256" key="1">
    <source>
        <dbReference type="SAM" id="MobiDB-lite"/>
    </source>
</evidence>
<organism evidence="2 3">
    <name type="scientific">Streptomyces rhizosphaericus</name>
    <dbReference type="NCBI Taxonomy" id="114699"/>
    <lineage>
        <taxon>Bacteria</taxon>
        <taxon>Bacillati</taxon>
        <taxon>Actinomycetota</taxon>
        <taxon>Actinomycetes</taxon>
        <taxon>Kitasatosporales</taxon>
        <taxon>Streptomycetaceae</taxon>
        <taxon>Streptomyces</taxon>
        <taxon>Streptomyces violaceusniger group</taxon>
    </lineage>
</organism>
<evidence type="ECO:0000313" key="3">
    <source>
        <dbReference type="Proteomes" id="UP001500418"/>
    </source>
</evidence>
<gene>
    <name evidence="2" type="ORF">GCM10009575_082010</name>
</gene>
<name>A0ABN1RBL7_9ACTN</name>
<evidence type="ECO:0000313" key="2">
    <source>
        <dbReference type="EMBL" id="GAA0954542.1"/>
    </source>
</evidence>
<accession>A0ABN1RBL7</accession>
<keyword evidence="3" id="KW-1185">Reference proteome</keyword>
<dbReference type="Gene3D" id="1.10.260.40">
    <property type="entry name" value="lambda repressor-like DNA-binding domains"/>
    <property type="match status" value="1"/>
</dbReference>
<dbReference type="InterPro" id="IPR010982">
    <property type="entry name" value="Lambda_DNA-bd_dom_sf"/>
</dbReference>
<feature type="region of interest" description="Disordered" evidence="1">
    <location>
        <begin position="144"/>
        <end position="166"/>
    </location>
</feature>
<comment type="caution">
    <text evidence="2">The sequence shown here is derived from an EMBL/GenBank/DDBJ whole genome shotgun (WGS) entry which is preliminary data.</text>
</comment>
<proteinExistence type="predicted"/>
<dbReference type="EMBL" id="BAAAID010000085">
    <property type="protein sequence ID" value="GAA0954542.1"/>
    <property type="molecule type" value="Genomic_DNA"/>
</dbReference>
<sequence>MSSGDDKGCRPPLAERLNALFATVRWRDAHGRQREYSTAEVAKTVTADPSHPATLSRSYLAMLRNGSHTNPTLSVLEGLAKFFDDHRESGTPPITVQSLVAQESPEDELLRERLASHQVRMIAMRAGAMTPALREQLLKMIDTFDQDGTDVPGAQTRGSTRGDTRT</sequence>
<dbReference type="Proteomes" id="UP001500418">
    <property type="component" value="Unassembled WGS sequence"/>
</dbReference>
<reference evidence="2 3" key="1">
    <citation type="journal article" date="2019" name="Int. J. Syst. Evol. Microbiol.">
        <title>The Global Catalogue of Microorganisms (GCM) 10K type strain sequencing project: providing services to taxonomists for standard genome sequencing and annotation.</title>
        <authorList>
            <consortium name="The Broad Institute Genomics Platform"/>
            <consortium name="The Broad Institute Genome Sequencing Center for Infectious Disease"/>
            <person name="Wu L."/>
            <person name="Ma J."/>
        </authorList>
    </citation>
    <scope>NUCLEOTIDE SEQUENCE [LARGE SCALE GENOMIC DNA]</scope>
    <source>
        <strain evidence="2 3">JCM 11444</strain>
    </source>
</reference>